<evidence type="ECO:0000256" key="3">
    <source>
        <dbReference type="ARBA" id="ARBA00023008"/>
    </source>
</evidence>
<gene>
    <name evidence="6" type="ORF">SAMN05444271_11229</name>
</gene>
<dbReference type="OrthoDB" id="202198at2157"/>
<dbReference type="KEGG" id="hae:halTADL_2733"/>
<sequence>MSQENGDDTDASSPDGAIEDHSLFNSAETSRRDFLSISGTVAAGTALSTGAAATEDATEREEVPEEPDEAGQVRHFDAHAIDVDIVYNRYGLHQPVGVMYALEEDRKEIKKLSGKRPCGNTVVFEDDDEDDEFFCEEIPEDKRADGDTRLIQPLTLRAEKGDIIEIEFHNDLDRAASMHMTSLPYEVDDSDGMHVGFNPDTTVEPGESITYRWYASNLGGHFFLDGANQAYDSADDPPQEANLLSRGLFGSVIVHPQGTEWTDPFTGDEEQGRVQADIHLPDDLSEEAMQAGNVPGLSYRQFVIYYHTPEGMRTADGDELTFPDSDEDQTTHAINYRADPTGNRIPDGSDPEIRENFYNSWLNGDPGGGDNVYPVYVGDPVNVLPMGASVEENHVHHLHGHRWKETPPDISSGTVDSQTVGLGAVYESPLSVASGTSTEGINDFTTVRPNLEFEDSFAVGAGGAHRSTGDVLFHCHLFPHYGEGMWGIMRVLDKERKGFQTLPNNKPPIPLDSDVPGYPEFIPGKFGNTPPFPPYGAAGKEEFRDPTDDEQAALGDDIIPGAPYTDPCDPDVEAEIEGEKREYTIVALPADVVYNDAGHHDPNGIVYVLEENAELVKKGKLNPEPLVIRANVGDCVDITFKNEVTEENIAAIPADRFPEGGEDGNPDSVPIEAGGKSNHIHFVSYDLLGSDSLASGFNYRQDAKSGEKAFYRWFADEEGTIFFHDHITGIEDVMHGSFASLVVEPPKSRWLDPFSGDEIDSGTQAIIEVPDGTDYREFCVAYHDFAQLVDRDGELVNRNEAEHNENAGVMAINYRNTPYYIRDDCDPAYVHSSFVHGDPSTPTFEAYEDDPVRFRLWHGGYEEQHNFTINGRRFDPEGQDPEDAVTQVIGTSEAFALDLLEEPDSIGEGTFIEELDENPAGLPIKDYLYGSRVVDDLWNGMWGLFREFGGEVDHLEPLPDRKAPNETISRKQLKEMGHPAPWSEFNWSETGQLARLLYADKKEERQEFPADKEARQNDAITGDPPELAPSPGRPCPKDADRLQFNVTAFDTEIEYNEYGDVDPYGIAYAMDEDVEAICDGDAPLEPLLLRATQNDCIDLTLTNDIDFDDLDNDHPHPEMQGPDEDWDRSKRISLHPKQVRYNVLGSDGTTVGFNWDQTIGPGEEITYRWYVNEVSVSSVLQDFADIRSNRHHGAYGRLVIEEEGVEFLDPITCEPAPNGRAHSVMKKMPDGDDFRDFSLAFADGQFIINEDDPDNCVVPPGPDIEDSDDPCNQLGDPEDHGYPAINYRSEPFSRRFERADDNPANVYASNIHGDPNTPVLRALLGDPVTFRIHLCADKADGLAFHLAEHQWDRLRGEADSKLVGVDDQISVTKTDRVEPVGGAGGLAESTGDFIYQETRERRKLEGGSWGIFRVEDDRTKFPKEIHPLPDRSKTVPIEHRPNWITMAGNLTGGTKTDLVVIVPDSVRTTDDASGLYLFEDLDSRDDVTDLAAADYSALVEDDDDELVVKLDSGSVAAAKRLRKLLRNAELSVVGAPNDYCADPDELAHLKAVKMTGNRTDANAEKVDLSVDAVDVGADSLKITWGDSSTLTVTEYDTLTE</sequence>
<dbReference type="InterPro" id="IPR006311">
    <property type="entry name" value="TAT_signal"/>
</dbReference>
<dbReference type="InterPro" id="IPR002355">
    <property type="entry name" value="Cu_oxidase_Cu_BS"/>
</dbReference>
<accession>A0A1H6US96</accession>
<feature type="region of interest" description="Disordered" evidence="4">
    <location>
        <begin position="1004"/>
        <end position="1038"/>
    </location>
</feature>
<keyword evidence="7" id="KW-1185">Reference proteome</keyword>
<reference evidence="6 7" key="1">
    <citation type="submission" date="2016-10" db="EMBL/GenBank/DDBJ databases">
        <authorList>
            <person name="de Groot N.N."/>
        </authorList>
    </citation>
    <scope>NUCLEOTIDE SEQUENCE [LARGE SCALE GENOMIC DNA]</scope>
    <source>
        <strain evidence="6 7">DSM 22187</strain>
    </source>
</reference>
<feature type="domain" description="Plastocyanin-like" evidence="5">
    <location>
        <begin position="155"/>
        <end position="227"/>
    </location>
</feature>
<dbReference type="Proteomes" id="UP000198888">
    <property type="component" value="Unassembled WGS sequence"/>
</dbReference>
<evidence type="ECO:0000256" key="2">
    <source>
        <dbReference type="ARBA" id="ARBA00023002"/>
    </source>
</evidence>
<accession>A0A2H4Q533</accession>
<dbReference type="PROSITE" id="PS51318">
    <property type="entry name" value="TAT"/>
    <property type="match status" value="1"/>
</dbReference>
<dbReference type="RefSeq" id="WP_089672614.1">
    <property type="nucleotide sequence ID" value="NZ_CP024845.1"/>
</dbReference>
<dbReference type="PANTHER" id="PTHR11709">
    <property type="entry name" value="MULTI-COPPER OXIDASE"/>
    <property type="match status" value="1"/>
</dbReference>
<protein>
    <submittedName>
        <fullName evidence="6">Multicopper oxidase</fullName>
    </submittedName>
</protein>
<dbReference type="Pfam" id="PF07732">
    <property type="entry name" value="Cu-oxidase_3"/>
    <property type="match status" value="1"/>
</dbReference>
<dbReference type="PANTHER" id="PTHR11709:SF394">
    <property type="entry name" value="FI03373P-RELATED"/>
    <property type="match status" value="1"/>
</dbReference>
<evidence type="ECO:0000256" key="4">
    <source>
        <dbReference type="SAM" id="MobiDB-lite"/>
    </source>
</evidence>
<keyword evidence="1" id="KW-0479">Metal-binding</keyword>
<feature type="region of interest" description="Disordered" evidence="4">
    <location>
        <begin position="45"/>
        <end position="72"/>
    </location>
</feature>
<feature type="compositionally biased region" description="Acidic residues" evidence="4">
    <location>
        <begin position="1"/>
        <end position="10"/>
    </location>
</feature>
<dbReference type="PROSITE" id="PS00080">
    <property type="entry name" value="MULTICOPPER_OXIDASE2"/>
    <property type="match status" value="1"/>
</dbReference>
<keyword evidence="3" id="KW-0186">Copper</keyword>
<proteinExistence type="predicted"/>
<feature type="compositionally biased region" description="Acidic residues" evidence="4">
    <location>
        <begin position="56"/>
        <end position="69"/>
    </location>
</feature>
<evidence type="ECO:0000259" key="5">
    <source>
        <dbReference type="Pfam" id="PF07732"/>
    </source>
</evidence>
<dbReference type="Gene3D" id="2.60.40.420">
    <property type="entry name" value="Cupredoxins - blue copper proteins"/>
    <property type="match status" value="4"/>
</dbReference>
<organism evidence="6 7">
    <name type="scientific">Halohasta litchfieldiae</name>
    <dbReference type="NCBI Taxonomy" id="1073996"/>
    <lineage>
        <taxon>Archaea</taxon>
        <taxon>Methanobacteriati</taxon>
        <taxon>Methanobacteriota</taxon>
        <taxon>Stenosarchaea group</taxon>
        <taxon>Halobacteria</taxon>
        <taxon>Halobacteriales</taxon>
        <taxon>Haloferacaceae</taxon>
        <taxon>Halohasta</taxon>
    </lineage>
</organism>
<keyword evidence="2" id="KW-0560">Oxidoreductase</keyword>
<feature type="compositionally biased region" description="Basic and acidic residues" evidence="4">
    <location>
        <begin position="1004"/>
        <end position="1016"/>
    </location>
</feature>
<dbReference type="InterPro" id="IPR011707">
    <property type="entry name" value="Cu-oxidase-like_N"/>
</dbReference>
<evidence type="ECO:0000256" key="1">
    <source>
        <dbReference type="ARBA" id="ARBA00022723"/>
    </source>
</evidence>
<evidence type="ECO:0000313" key="7">
    <source>
        <dbReference type="Proteomes" id="UP000198888"/>
    </source>
</evidence>
<dbReference type="InterPro" id="IPR045087">
    <property type="entry name" value="Cu-oxidase_fam"/>
</dbReference>
<dbReference type="GeneID" id="35003504"/>
<dbReference type="GO" id="GO:0016491">
    <property type="term" value="F:oxidoreductase activity"/>
    <property type="evidence" value="ECO:0007669"/>
    <property type="project" value="UniProtKB-KW"/>
</dbReference>
<dbReference type="InterPro" id="IPR008972">
    <property type="entry name" value="Cupredoxin"/>
</dbReference>
<dbReference type="EMBL" id="FNYR01000012">
    <property type="protein sequence ID" value="SEI92587.1"/>
    <property type="molecule type" value="Genomic_DNA"/>
</dbReference>
<name>A0A1H6US96_9EURY</name>
<evidence type="ECO:0000313" key="6">
    <source>
        <dbReference type="EMBL" id="SEI92587.1"/>
    </source>
</evidence>
<dbReference type="STRING" id="1073996.SAMN05444271_11229"/>
<dbReference type="GO" id="GO:0005507">
    <property type="term" value="F:copper ion binding"/>
    <property type="evidence" value="ECO:0007669"/>
    <property type="project" value="InterPro"/>
</dbReference>
<dbReference type="SUPFAM" id="SSF49503">
    <property type="entry name" value="Cupredoxins"/>
    <property type="match status" value="5"/>
</dbReference>
<feature type="region of interest" description="Disordered" evidence="4">
    <location>
        <begin position="1"/>
        <end position="25"/>
    </location>
</feature>
<feature type="compositionally biased region" description="Low complexity" evidence="4">
    <location>
        <begin position="45"/>
        <end position="55"/>
    </location>
</feature>